<dbReference type="EMBL" id="VSSQ01025561">
    <property type="protein sequence ID" value="MPM73777.1"/>
    <property type="molecule type" value="Genomic_DNA"/>
</dbReference>
<accession>A0A645CA24</accession>
<proteinExistence type="predicted"/>
<name>A0A645CA24_9ZZZZ</name>
<organism evidence="2">
    <name type="scientific">bioreactor metagenome</name>
    <dbReference type="NCBI Taxonomy" id="1076179"/>
    <lineage>
        <taxon>unclassified sequences</taxon>
        <taxon>metagenomes</taxon>
        <taxon>ecological metagenomes</taxon>
    </lineage>
</organism>
<gene>
    <name evidence="2" type="ORF">SDC9_120762</name>
</gene>
<evidence type="ECO:0000313" key="2">
    <source>
        <dbReference type="EMBL" id="MPM73777.1"/>
    </source>
</evidence>
<reference evidence="2" key="1">
    <citation type="submission" date="2019-08" db="EMBL/GenBank/DDBJ databases">
        <authorList>
            <person name="Kucharzyk K."/>
            <person name="Murdoch R.W."/>
            <person name="Higgins S."/>
            <person name="Loffler F."/>
        </authorList>
    </citation>
    <scope>NUCLEOTIDE SEQUENCE</scope>
</reference>
<sequence>MFVPGDHGLKRSDRTGTERAGAGVAVEHRQADRFAVTGKDLSFYESDQVSVEQSRRKDLYP</sequence>
<feature type="compositionally biased region" description="Basic and acidic residues" evidence="1">
    <location>
        <begin position="7"/>
        <end position="17"/>
    </location>
</feature>
<feature type="region of interest" description="Disordered" evidence="1">
    <location>
        <begin position="1"/>
        <end position="25"/>
    </location>
</feature>
<comment type="caution">
    <text evidence="2">The sequence shown here is derived from an EMBL/GenBank/DDBJ whole genome shotgun (WGS) entry which is preliminary data.</text>
</comment>
<dbReference type="AlphaFoldDB" id="A0A645CA24"/>
<protein>
    <submittedName>
        <fullName evidence="2">Uncharacterized protein</fullName>
    </submittedName>
</protein>
<evidence type="ECO:0000256" key="1">
    <source>
        <dbReference type="SAM" id="MobiDB-lite"/>
    </source>
</evidence>